<sequence length="329" mass="34824">MWRCPGRCRYRAASRSGVQADSARVPSPLSGRGGGRGETPLGRVTGRRFRHRKANSHVEAGNRPLGGEVALPSAATSSFAELSRIVLADLTLEQVLERVATLARAAITGTQDVSVTLIKDDRPSTAASTGGVALDLDERQYASGYGPCLDAARGGEVLVIADMAAETRWPQYRPKALELDVRSGLSVPLPVQDQVIGALNLYGRVPDAFDAQAVELTVAFASYAAVAVANAQLYSSTADLAEGMRQAMASRALIEQAKGILMAEYGCSADEAFDHLSRMSQNANRKLREVAAGIVARTQRSAPSRPAMRSRLSKPPVPPSPRGGSEAEG</sequence>
<evidence type="ECO:0000256" key="5">
    <source>
        <dbReference type="SAM" id="MobiDB-lite"/>
    </source>
</evidence>
<dbReference type="InterPro" id="IPR003018">
    <property type="entry name" value="GAF"/>
</dbReference>
<evidence type="ECO:0000256" key="2">
    <source>
        <dbReference type="ARBA" id="ARBA00022777"/>
    </source>
</evidence>
<dbReference type="Proteomes" id="UP000317982">
    <property type="component" value="Unassembled WGS sequence"/>
</dbReference>
<dbReference type="EMBL" id="VIRS01000051">
    <property type="protein sequence ID" value="TQS39947.1"/>
    <property type="molecule type" value="Genomic_DNA"/>
</dbReference>
<dbReference type="PROSITE" id="PS50921">
    <property type="entry name" value="ANTAR"/>
    <property type="match status" value="1"/>
</dbReference>
<dbReference type="InterPro" id="IPR036388">
    <property type="entry name" value="WH-like_DNA-bd_sf"/>
</dbReference>
<dbReference type="InParanoid" id="A0A545AF38"/>
<dbReference type="GO" id="GO:0003723">
    <property type="term" value="F:RNA binding"/>
    <property type="evidence" value="ECO:0007669"/>
    <property type="project" value="InterPro"/>
</dbReference>
<evidence type="ECO:0000313" key="7">
    <source>
        <dbReference type="EMBL" id="TQS39947.1"/>
    </source>
</evidence>
<comment type="caution">
    <text evidence="7">The sequence shown here is derived from an EMBL/GenBank/DDBJ whole genome shotgun (WGS) entry which is preliminary data.</text>
</comment>
<feature type="compositionally biased region" description="Low complexity" evidence="5">
    <location>
        <begin position="300"/>
        <end position="310"/>
    </location>
</feature>
<dbReference type="Gene3D" id="3.30.450.40">
    <property type="match status" value="1"/>
</dbReference>
<reference evidence="7 8" key="1">
    <citation type="submission" date="2019-07" db="EMBL/GenBank/DDBJ databases">
        <title>Cryptosporangium phraense sp. nov., isolated from plant litter.</title>
        <authorList>
            <person name="Suriyachadkun C."/>
        </authorList>
    </citation>
    <scope>NUCLEOTIDE SEQUENCE [LARGE SCALE GENOMIC DNA]</scope>
    <source>
        <strain evidence="7 8">A-T 5661</strain>
    </source>
</reference>
<name>A0A545AF38_9ACTN</name>
<dbReference type="Pfam" id="PF03861">
    <property type="entry name" value="ANTAR"/>
    <property type="match status" value="1"/>
</dbReference>
<evidence type="ECO:0000256" key="1">
    <source>
        <dbReference type="ARBA" id="ARBA00022679"/>
    </source>
</evidence>
<dbReference type="AlphaFoldDB" id="A0A545AF38"/>
<evidence type="ECO:0000256" key="3">
    <source>
        <dbReference type="ARBA" id="ARBA00023015"/>
    </source>
</evidence>
<dbReference type="InterPro" id="IPR005561">
    <property type="entry name" value="ANTAR"/>
</dbReference>
<organism evidence="7 8">
    <name type="scientific">Cryptosporangium phraense</name>
    <dbReference type="NCBI Taxonomy" id="2593070"/>
    <lineage>
        <taxon>Bacteria</taxon>
        <taxon>Bacillati</taxon>
        <taxon>Actinomycetota</taxon>
        <taxon>Actinomycetes</taxon>
        <taxon>Cryptosporangiales</taxon>
        <taxon>Cryptosporangiaceae</taxon>
        <taxon>Cryptosporangium</taxon>
    </lineage>
</organism>
<keyword evidence="8" id="KW-1185">Reference proteome</keyword>
<evidence type="ECO:0000259" key="6">
    <source>
        <dbReference type="PROSITE" id="PS50921"/>
    </source>
</evidence>
<feature type="domain" description="ANTAR" evidence="6">
    <location>
        <begin position="234"/>
        <end position="295"/>
    </location>
</feature>
<keyword evidence="2" id="KW-0418">Kinase</keyword>
<evidence type="ECO:0000313" key="8">
    <source>
        <dbReference type="Proteomes" id="UP000317982"/>
    </source>
</evidence>
<protein>
    <submittedName>
        <fullName evidence="7">GAF and ANTAR domain-containing protein</fullName>
    </submittedName>
</protein>
<dbReference type="InterPro" id="IPR011006">
    <property type="entry name" value="CheY-like_superfamily"/>
</dbReference>
<dbReference type="SMART" id="SM01012">
    <property type="entry name" value="ANTAR"/>
    <property type="match status" value="1"/>
</dbReference>
<dbReference type="Gene3D" id="1.10.10.10">
    <property type="entry name" value="Winged helix-like DNA-binding domain superfamily/Winged helix DNA-binding domain"/>
    <property type="match status" value="1"/>
</dbReference>
<dbReference type="InterPro" id="IPR029016">
    <property type="entry name" value="GAF-like_dom_sf"/>
</dbReference>
<feature type="region of interest" description="Disordered" evidence="5">
    <location>
        <begin position="294"/>
        <end position="329"/>
    </location>
</feature>
<dbReference type="OrthoDB" id="3688893at2"/>
<feature type="region of interest" description="Disordered" evidence="5">
    <location>
        <begin position="15"/>
        <end position="43"/>
    </location>
</feature>
<gene>
    <name evidence="7" type="ORF">FL583_37320</name>
</gene>
<dbReference type="SUPFAM" id="SSF55781">
    <property type="entry name" value="GAF domain-like"/>
    <property type="match status" value="1"/>
</dbReference>
<accession>A0A545AF38</accession>
<dbReference type="SMART" id="SM00065">
    <property type="entry name" value="GAF"/>
    <property type="match status" value="1"/>
</dbReference>
<dbReference type="SUPFAM" id="SSF52172">
    <property type="entry name" value="CheY-like"/>
    <property type="match status" value="1"/>
</dbReference>
<keyword evidence="1" id="KW-0808">Transferase</keyword>
<keyword evidence="4" id="KW-0804">Transcription</keyword>
<keyword evidence="3" id="KW-0805">Transcription regulation</keyword>
<dbReference type="Pfam" id="PF13185">
    <property type="entry name" value="GAF_2"/>
    <property type="match status" value="1"/>
</dbReference>
<evidence type="ECO:0000256" key="4">
    <source>
        <dbReference type="ARBA" id="ARBA00023163"/>
    </source>
</evidence>
<dbReference type="GO" id="GO:0016301">
    <property type="term" value="F:kinase activity"/>
    <property type="evidence" value="ECO:0007669"/>
    <property type="project" value="UniProtKB-KW"/>
</dbReference>
<proteinExistence type="predicted"/>